<dbReference type="Proteomes" id="UP000092600">
    <property type="component" value="Unassembled WGS sequence"/>
</dbReference>
<protein>
    <submittedName>
        <fullName evidence="5">Protein FAR-RED IMPAIRED RESPONSE 1</fullName>
    </submittedName>
</protein>
<dbReference type="PROSITE" id="PS50966">
    <property type="entry name" value="ZF_SWIM"/>
    <property type="match status" value="1"/>
</dbReference>
<dbReference type="EMBL" id="LSRQ01000325">
    <property type="protein sequence ID" value="OAY83643.1"/>
    <property type="molecule type" value="Genomic_DNA"/>
</dbReference>
<evidence type="ECO:0000313" key="5">
    <source>
        <dbReference type="EMBL" id="OAY83643.1"/>
    </source>
</evidence>
<keyword evidence="3" id="KW-1133">Transmembrane helix</keyword>
<dbReference type="InterPro" id="IPR004330">
    <property type="entry name" value="FAR1_DNA_bnd_dom"/>
</dbReference>
<evidence type="ECO:0000313" key="6">
    <source>
        <dbReference type="Proteomes" id="UP000092600"/>
    </source>
</evidence>
<feature type="transmembrane region" description="Helical" evidence="3">
    <location>
        <begin position="690"/>
        <end position="708"/>
    </location>
</feature>
<feature type="region of interest" description="Disordered" evidence="2">
    <location>
        <begin position="281"/>
        <end position="313"/>
    </location>
</feature>
<evidence type="ECO:0000256" key="1">
    <source>
        <dbReference type="PROSITE-ProRule" id="PRU00325"/>
    </source>
</evidence>
<feature type="transmembrane region" description="Helical" evidence="3">
    <location>
        <begin position="714"/>
        <end position="747"/>
    </location>
</feature>
<keyword evidence="1" id="KW-0863">Zinc-finger</keyword>
<dbReference type="InterPro" id="IPR007527">
    <property type="entry name" value="Znf_SWIM"/>
</dbReference>
<evidence type="ECO:0000256" key="3">
    <source>
        <dbReference type="SAM" id="Phobius"/>
    </source>
</evidence>
<gene>
    <name evidence="5" type="ORF">ACMD2_16713</name>
</gene>
<dbReference type="AlphaFoldDB" id="A0A199W366"/>
<dbReference type="PANTHER" id="PTHR47718">
    <property type="entry name" value="OS01G0519700 PROTEIN"/>
    <property type="match status" value="1"/>
</dbReference>
<dbReference type="STRING" id="4615.A0A199W366"/>
<evidence type="ECO:0000259" key="4">
    <source>
        <dbReference type="PROSITE" id="PS50966"/>
    </source>
</evidence>
<name>A0A199W366_ANACO</name>
<feature type="domain" description="SWIM-type" evidence="4">
    <location>
        <begin position="499"/>
        <end position="535"/>
    </location>
</feature>
<keyword evidence="3" id="KW-0812">Transmembrane</keyword>
<feature type="transmembrane region" description="Helical" evidence="3">
    <location>
        <begin position="516"/>
        <end position="536"/>
    </location>
</feature>
<evidence type="ECO:0000256" key="2">
    <source>
        <dbReference type="SAM" id="MobiDB-lite"/>
    </source>
</evidence>
<keyword evidence="1" id="KW-0862">Zinc</keyword>
<dbReference type="PANTHER" id="PTHR47718:SF7">
    <property type="entry name" value="PROTEIN FAR1-RELATED SEQUENCE"/>
    <property type="match status" value="1"/>
</dbReference>
<dbReference type="GO" id="GO:0008270">
    <property type="term" value="F:zinc ion binding"/>
    <property type="evidence" value="ECO:0007669"/>
    <property type="project" value="UniProtKB-KW"/>
</dbReference>
<feature type="region of interest" description="Disordered" evidence="2">
    <location>
        <begin position="52"/>
        <end position="157"/>
    </location>
</feature>
<keyword evidence="3" id="KW-0472">Membrane</keyword>
<feature type="region of interest" description="Disordered" evidence="2">
    <location>
        <begin position="608"/>
        <end position="629"/>
    </location>
</feature>
<accession>A0A199W366</accession>
<keyword evidence="1" id="KW-0479">Metal-binding</keyword>
<sequence>MLPWSFSSSLGKVAMAVATLSSILRTSSLKALKVSAISVYLSPAFDRMSSNNPSFSIPNPTQIQLFPPPPRPSASPYRLQPPQGRSSTGPALPLLLLPEQGPARDLSRPLLPPRPTASNHHREEAAGGPHSPSFSFPRGDPRKLCAAHHSPQQPRKPTTISSIYHHHLVRASLICAAHQIYHHHHHHLVHAAKETPLVHRSTTTLRQGWRLWVRSKKQRQLCPPQPRINSSFFVNLLGMDITNCNNPIGEENGRSIVASSSFEIDESTIGSSSLMILNSCEASGHANPPNQKKEVEEASETNRTPKKEFPNRRTGCKALMRLRMIEHEKWIVTTFHKEHNHELIVSPSKTRFFRSHRSITNEQKEVINMLSEQNISTSQIMSFMTAREGGMQNIHFTRKDLNSHTSIYKFVIQFEKIVASRYENENLQEFKMKDGQASLWTFNPIEEQARDVYTKNVFMDFRDQLKASTSYRITQMENNTYKVCTIQNPSKPYQHMHSYVVSVHEDNEKVSCNCKMFNYAGILCANALTVMHFVGIHHIPQNYIMKRWTKEAKSGIPSDKTRNVEIVYSSSGRAQWHESLSLIYRKFMNEECQAANVDLEGQVGQVVKDPPQSQCKGKRRPERIKPHAEKVKKSRTCAKCKRKGHNIRTCKEEPIHEDFDGGSSTERDGSVDVNVVVVITVKTVVVLNNWVNVAIVVTFETIVVANIATELEFWVNVAIVVAFETIVVLNVAIVVTFETIAVVNVAAELENW</sequence>
<reference evidence="5 6" key="1">
    <citation type="journal article" date="2016" name="DNA Res.">
        <title>The draft genome of MD-2 pineapple using hybrid error correction of long reads.</title>
        <authorList>
            <person name="Redwan R.M."/>
            <person name="Saidin A."/>
            <person name="Kumar S.V."/>
        </authorList>
    </citation>
    <scope>NUCLEOTIDE SEQUENCE [LARGE SCALE GENOMIC DNA]</scope>
    <source>
        <strain evidence="6">cv. MD2</strain>
        <tissue evidence="5">Leaf</tissue>
    </source>
</reference>
<comment type="caution">
    <text evidence="5">The sequence shown here is derived from an EMBL/GenBank/DDBJ whole genome shotgun (WGS) entry which is preliminary data.</text>
</comment>
<dbReference type="Pfam" id="PF03101">
    <property type="entry name" value="FAR1"/>
    <property type="match status" value="1"/>
</dbReference>
<proteinExistence type="predicted"/>
<organism evidence="5 6">
    <name type="scientific">Ananas comosus</name>
    <name type="common">Pineapple</name>
    <name type="synonym">Ananas ananas</name>
    <dbReference type="NCBI Taxonomy" id="4615"/>
    <lineage>
        <taxon>Eukaryota</taxon>
        <taxon>Viridiplantae</taxon>
        <taxon>Streptophyta</taxon>
        <taxon>Embryophyta</taxon>
        <taxon>Tracheophyta</taxon>
        <taxon>Spermatophyta</taxon>
        <taxon>Magnoliopsida</taxon>
        <taxon>Liliopsida</taxon>
        <taxon>Poales</taxon>
        <taxon>Bromeliaceae</taxon>
        <taxon>Bromelioideae</taxon>
        <taxon>Ananas</taxon>
    </lineage>
</organism>
<feature type="non-terminal residue" evidence="5">
    <location>
        <position position="752"/>
    </location>
</feature>